<dbReference type="OrthoDB" id="3291396at2"/>
<dbReference type="InterPro" id="IPR010982">
    <property type="entry name" value="Lambda_DNA-bd_dom_sf"/>
</dbReference>
<evidence type="ECO:0000313" key="3">
    <source>
        <dbReference type="EMBL" id="EFG07543.1"/>
    </source>
</evidence>
<dbReference type="Gene3D" id="1.10.260.40">
    <property type="entry name" value="lambda repressor-like DNA-binding domains"/>
    <property type="match status" value="1"/>
</dbReference>
<dbReference type="STRING" id="1901.BB341_16105"/>
<dbReference type="Pfam" id="PF17765">
    <property type="entry name" value="MLTR_LBD"/>
    <property type="match status" value="1"/>
</dbReference>
<dbReference type="GeneID" id="93730963"/>
<organism evidence="3 4">
    <name type="scientific">Streptomyces clavuligerus</name>
    <dbReference type="NCBI Taxonomy" id="1901"/>
    <lineage>
        <taxon>Bacteria</taxon>
        <taxon>Bacillati</taxon>
        <taxon>Actinomycetota</taxon>
        <taxon>Actinomycetes</taxon>
        <taxon>Kitasatosporales</taxon>
        <taxon>Streptomycetaceae</taxon>
        <taxon>Streptomyces</taxon>
    </lineage>
</organism>
<dbReference type="RefSeq" id="WP_003960874.1">
    <property type="nucleotide sequence ID" value="NZ_CM000913.1"/>
</dbReference>
<feature type="region of interest" description="Disordered" evidence="1">
    <location>
        <begin position="276"/>
        <end position="306"/>
    </location>
</feature>
<dbReference type="PANTHER" id="PTHR35010">
    <property type="entry name" value="BLL4672 PROTEIN-RELATED"/>
    <property type="match status" value="1"/>
</dbReference>
<name>E2Q8Q5_STRCL</name>
<dbReference type="InterPro" id="IPR001387">
    <property type="entry name" value="Cro/C1-type_HTH"/>
</dbReference>
<dbReference type="eggNOG" id="COG1396">
    <property type="taxonomic scope" value="Bacteria"/>
</dbReference>
<evidence type="ECO:0000313" key="4">
    <source>
        <dbReference type="Proteomes" id="UP000002357"/>
    </source>
</evidence>
<keyword evidence="3" id="KW-0238">DNA-binding</keyword>
<dbReference type="EMBL" id="CM000913">
    <property type="protein sequence ID" value="EFG07543.1"/>
    <property type="molecule type" value="Genomic_DNA"/>
</dbReference>
<sequence length="446" mass="48248">MADSAVALRPDTGSEPLSPGQLLGHPGLLRAWRAVAGEKLGLGGPLAQTDVAEAIGRSRGWYQNLENGARPKMDREVLDALAKTLLLGRDEHQALVLALLDGALTTIPDSFGSAAVRRDLQLMLDQQLPNPAYLTDRVWNIIGYNAAMAALWPWVRQPGANLIRWAMLSPEARFQYVDWNHHAAEYVKLLRYASTRYPHDTDLSKLITDVKADRVCGPFWDTDVAAVSESRDGHLFKMALPSMDYQPIEVISHVLFPASLPGARAVIITWAGTDEDAAPGSPATVTGQPTRRTPERPSVPWPGLPFASERTAAPRLTATPTEAVELAGPGAVPLPLLGALLGGDDCHLVLAPETGSVIRSTRHPDGSWDFSETSAADLLHQLPATAPAGDTRAEYKRLLWASLSTDPAEASHACDAQLREAQVRVEMLAEMRHELADSWAALVPLT</sequence>
<dbReference type="InterPro" id="IPR041413">
    <property type="entry name" value="MLTR_LBD"/>
</dbReference>
<dbReference type="Pfam" id="PF13560">
    <property type="entry name" value="HTH_31"/>
    <property type="match status" value="1"/>
</dbReference>
<dbReference type="PANTHER" id="PTHR35010:SF2">
    <property type="entry name" value="BLL4672 PROTEIN"/>
    <property type="match status" value="1"/>
</dbReference>
<reference evidence="3 4" key="1">
    <citation type="journal article" date="2010" name="Genome Biol. Evol.">
        <title>The sequence of a 1.8-mb bacterial linear plasmid reveals a rich evolutionary reservoir of secondary metabolic pathways.</title>
        <authorList>
            <person name="Medema M.H."/>
            <person name="Trefzer A."/>
            <person name="Kovalchuk A."/>
            <person name="van den Berg M."/>
            <person name="Mueller U."/>
            <person name="Heijne W."/>
            <person name="Wu L."/>
            <person name="Alam M.T."/>
            <person name="Ronning C.M."/>
            <person name="Nierman W.C."/>
            <person name="Bovenberg R.A.L."/>
            <person name="Breitling R."/>
            <person name="Takano E."/>
        </authorList>
    </citation>
    <scope>NUCLEOTIDE SEQUENCE [LARGE SCALE GENOMIC DNA]</scope>
    <source>
        <strain evidence="4">ATCC 27064 / DSM 738 / JCM 4710 / NBRC 13307 / NCIMB 12785 / NRRL 3585 / VKM Ac-602</strain>
    </source>
</reference>
<evidence type="ECO:0000259" key="2">
    <source>
        <dbReference type="Pfam" id="PF17765"/>
    </source>
</evidence>
<dbReference type="Gene3D" id="3.30.450.180">
    <property type="match status" value="1"/>
</dbReference>
<dbReference type="CDD" id="cd00093">
    <property type="entry name" value="HTH_XRE"/>
    <property type="match status" value="1"/>
</dbReference>
<dbReference type="AlphaFoldDB" id="E2Q8Q5"/>
<accession>E2Q8Q5</accession>
<gene>
    <name evidence="3" type="ORF">SCLAV_2470</name>
</gene>
<dbReference type="Proteomes" id="UP000002357">
    <property type="component" value="Chromosome"/>
</dbReference>
<keyword evidence="4" id="KW-1185">Reference proteome</keyword>
<feature type="region of interest" description="Disordered" evidence="1">
    <location>
        <begin position="1"/>
        <end position="20"/>
    </location>
</feature>
<dbReference type="GO" id="GO:0003677">
    <property type="term" value="F:DNA binding"/>
    <property type="evidence" value="ECO:0007669"/>
    <property type="project" value="UniProtKB-KW"/>
</dbReference>
<proteinExistence type="predicted"/>
<protein>
    <submittedName>
        <fullName evidence="3">Putative DNA-binding protein</fullName>
    </submittedName>
</protein>
<feature type="domain" description="MmyB-like transcription regulator ligand binding" evidence="2">
    <location>
        <begin position="116"/>
        <end position="277"/>
    </location>
</feature>
<dbReference type="KEGG" id="sclf:BB341_16105"/>
<evidence type="ECO:0000256" key="1">
    <source>
        <dbReference type="SAM" id="MobiDB-lite"/>
    </source>
</evidence>